<dbReference type="AlphaFoldDB" id="A0A935PVM7"/>
<comment type="subcellular location">
    <subcellularLocation>
        <location evidence="1">Membrane</location>
        <topology evidence="1">Single-pass membrane protein</topology>
    </subcellularLocation>
</comment>
<accession>A0A935PVM7</accession>
<dbReference type="SUPFAM" id="SSF74653">
    <property type="entry name" value="TolA/TonB C-terminal domain"/>
    <property type="match status" value="1"/>
</dbReference>
<evidence type="ECO:0000256" key="1">
    <source>
        <dbReference type="ARBA" id="ARBA00004167"/>
    </source>
</evidence>
<gene>
    <name evidence="6" type="ORF">IPJ27_05055</name>
</gene>
<evidence type="ECO:0000259" key="5">
    <source>
        <dbReference type="PROSITE" id="PS52015"/>
    </source>
</evidence>
<dbReference type="Proteomes" id="UP000697998">
    <property type="component" value="Unassembled WGS sequence"/>
</dbReference>
<dbReference type="InterPro" id="IPR037682">
    <property type="entry name" value="TonB_C"/>
</dbReference>
<protein>
    <submittedName>
        <fullName evidence="6">TonB family protein</fullName>
    </submittedName>
</protein>
<evidence type="ECO:0000313" key="7">
    <source>
        <dbReference type="Proteomes" id="UP000697998"/>
    </source>
</evidence>
<proteinExistence type="predicted"/>
<organism evidence="6 7">
    <name type="scientific">Candidatus Accumulibacter proximus</name>
    <dbReference type="NCBI Taxonomy" id="2954385"/>
    <lineage>
        <taxon>Bacteria</taxon>
        <taxon>Pseudomonadati</taxon>
        <taxon>Pseudomonadota</taxon>
        <taxon>Betaproteobacteria</taxon>
        <taxon>Candidatus Accumulibacter</taxon>
    </lineage>
</organism>
<dbReference type="Gene3D" id="3.30.1150.10">
    <property type="match status" value="1"/>
</dbReference>
<evidence type="ECO:0000256" key="2">
    <source>
        <dbReference type="ARBA" id="ARBA00022692"/>
    </source>
</evidence>
<dbReference type="NCBIfam" id="TIGR01352">
    <property type="entry name" value="tonB_Cterm"/>
    <property type="match status" value="1"/>
</dbReference>
<dbReference type="GO" id="GO:0055085">
    <property type="term" value="P:transmembrane transport"/>
    <property type="evidence" value="ECO:0007669"/>
    <property type="project" value="InterPro"/>
</dbReference>
<feature type="domain" description="TonB C-terminal" evidence="5">
    <location>
        <begin position="27"/>
        <end position="121"/>
    </location>
</feature>
<dbReference type="PROSITE" id="PS52015">
    <property type="entry name" value="TONB_CTD"/>
    <property type="match status" value="1"/>
</dbReference>
<name>A0A935PVM7_9PROT</name>
<comment type="caution">
    <text evidence="6">The sequence shown here is derived from an EMBL/GenBank/DDBJ whole genome shotgun (WGS) entry which is preliminary data.</text>
</comment>
<evidence type="ECO:0000256" key="3">
    <source>
        <dbReference type="ARBA" id="ARBA00022989"/>
    </source>
</evidence>
<evidence type="ECO:0000313" key="6">
    <source>
        <dbReference type="EMBL" id="MBK7674170.1"/>
    </source>
</evidence>
<dbReference type="EMBL" id="JADJMH010000002">
    <property type="protein sequence ID" value="MBK7674170.1"/>
    <property type="molecule type" value="Genomic_DNA"/>
</dbReference>
<keyword evidence="4" id="KW-0472">Membrane</keyword>
<reference evidence="6 7" key="1">
    <citation type="submission" date="2020-10" db="EMBL/GenBank/DDBJ databases">
        <title>Connecting structure to function with the recovery of over 1000 high-quality activated sludge metagenome-assembled genomes encoding full-length rRNA genes using long-read sequencing.</title>
        <authorList>
            <person name="Singleton C.M."/>
            <person name="Petriglieri F."/>
            <person name="Kristensen J.M."/>
            <person name="Kirkegaard R.H."/>
            <person name="Michaelsen T.Y."/>
            <person name="Andersen M.H."/>
            <person name="Karst S.M."/>
            <person name="Dueholm M.S."/>
            <person name="Nielsen P.H."/>
            <person name="Albertsen M."/>
        </authorList>
    </citation>
    <scope>NUCLEOTIDE SEQUENCE [LARGE SCALE GENOMIC DNA]</scope>
    <source>
        <strain evidence="6">EsbW_18-Q3-R4-48_BATAC.285</strain>
    </source>
</reference>
<dbReference type="GO" id="GO:0016020">
    <property type="term" value="C:membrane"/>
    <property type="evidence" value="ECO:0007669"/>
    <property type="project" value="UniProtKB-SubCell"/>
</dbReference>
<sequence length="121" mass="13057">MLSDSTAAPGGGQAAAREGVGADDLRQYRVALAIAARRLKRYPPLARERGWEGRVEVAVSVSAWQRGPQSSLVHSSGHAALDEQALSMIEKAAATTMLPESLKGRDFRVLLPIEFTLEDDQ</sequence>
<keyword evidence="2" id="KW-0812">Transmembrane</keyword>
<keyword evidence="3" id="KW-1133">Transmembrane helix</keyword>
<dbReference type="InterPro" id="IPR006260">
    <property type="entry name" value="TonB/TolA_C"/>
</dbReference>
<evidence type="ECO:0000256" key="4">
    <source>
        <dbReference type="ARBA" id="ARBA00023136"/>
    </source>
</evidence>
<dbReference type="Pfam" id="PF03544">
    <property type="entry name" value="TonB_C"/>
    <property type="match status" value="1"/>
</dbReference>